<feature type="region of interest" description="Disordered" evidence="1">
    <location>
        <begin position="621"/>
        <end position="707"/>
    </location>
</feature>
<name>A0AAN6NFA6_9PEZI</name>
<feature type="compositionally biased region" description="Pro residues" evidence="1">
    <location>
        <begin position="629"/>
        <end position="638"/>
    </location>
</feature>
<dbReference type="AlphaFoldDB" id="A0AAN6NFA6"/>
<sequence>MTSRFDCREHGPQDIGKSWCQRCFSISSAVAKVIGANFDYYEKRTPSVSLPSSLISTSCPSDTSTLSDMARSVTSSMTPNSSVGSPALPSQCTTANCLLDAGAGEIYCQAHRQESSNKSNLRDATSASSTMAMSKLSGKFFVRRKTAQGGLFKPNLPQSSHQSTPPSLKEKTTMTTSSDAPTAAVQPPNSPSHSSGNPREDAELQEPASKRRRLADDSSEDSIGSLSHGPALSSFADRDEAGRTKEKDSGRAEKATVPRGPGRPPTARKGSKADKSDKSLLKLRSPPRKVASGLRPLVGLVRSNDNPSASSSFDKGNEAAAISPQGEQAGFSGNKGLQDFWAVKKAQIQPSVSPSPRERDTATHDSASVSQAPRPSALTNGNRGLPEPLDSGRESEQVYDAEEYSPTAGDVLRSAGIGAGNQPHLNGWATRNGPESDPATRSQSRKRAGPDELEAQTEGRAAKNRRTDKGKQPEKVAASARPAIDEDAFDALIYGQDGAATPPQDIISIPSLAQGRTSSFRQSVSEPAKPPADEPVYGHIDPRTHWPQRRSWAWYEAKLEALQPRGKRKANFGKAAQRSRQQRLREKVVPFEDTLPEKIAENPAWVRALKRLHGTPIVELVNGNAGSLPTPPAQPAPPALAHAASAPAAVELPRIRKKPGPKPGSHRAGGPNRKQAGKPGPKPKPRLVEEPVVNGNSTPSEMVNGDS</sequence>
<feature type="region of interest" description="Disordered" evidence="1">
    <location>
        <begin position="150"/>
        <end position="334"/>
    </location>
</feature>
<accession>A0AAN6NFA6</accession>
<evidence type="ECO:0000313" key="2">
    <source>
        <dbReference type="EMBL" id="KAK3944054.1"/>
    </source>
</evidence>
<feature type="region of interest" description="Disordered" evidence="1">
    <location>
        <begin position="347"/>
        <end position="482"/>
    </location>
</feature>
<feature type="region of interest" description="Disordered" evidence="1">
    <location>
        <begin position="517"/>
        <end position="543"/>
    </location>
</feature>
<feature type="compositionally biased region" description="Polar residues" evidence="1">
    <location>
        <begin position="364"/>
        <end position="382"/>
    </location>
</feature>
<comment type="caution">
    <text evidence="2">The sequence shown here is derived from an EMBL/GenBank/DDBJ whole genome shotgun (WGS) entry which is preliminary data.</text>
</comment>
<feature type="compositionally biased region" description="Basic and acidic residues" evidence="1">
    <location>
        <begin position="465"/>
        <end position="474"/>
    </location>
</feature>
<feature type="compositionally biased region" description="Polar residues" evidence="1">
    <location>
        <begin position="156"/>
        <end position="166"/>
    </location>
</feature>
<reference evidence="3" key="1">
    <citation type="journal article" date="2023" name="Mol. Phylogenet. Evol.">
        <title>Genome-scale phylogeny and comparative genomics of the fungal order Sordariales.</title>
        <authorList>
            <person name="Hensen N."/>
            <person name="Bonometti L."/>
            <person name="Westerberg I."/>
            <person name="Brannstrom I.O."/>
            <person name="Guillou S."/>
            <person name="Cros-Aarteil S."/>
            <person name="Calhoun S."/>
            <person name="Haridas S."/>
            <person name="Kuo A."/>
            <person name="Mondo S."/>
            <person name="Pangilinan J."/>
            <person name="Riley R."/>
            <person name="LaButti K."/>
            <person name="Andreopoulos B."/>
            <person name="Lipzen A."/>
            <person name="Chen C."/>
            <person name="Yan M."/>
            <person name="Daum C."/>
            <person name="Ng V."/>
            <person name="Clum A."/>
            <person name="Steindorff A."/>
            <person name="Ohm R.A."/>
            <person name="Martin F."/>
            <person name="Silar P."/>
            <person name="Natvig D.O."/>
            <person name="Lalanne C."/>
            <person name="Gautier V."/>
            <person name="Ament-Velasquez S.L."/>
            <person name="Kruys A."/>
            <person name="Hutchinson M.I."/>
            <person name="Powell A.J."/>
            <person name="Barry K."/>
            <person name="Miller A.N."/>
            <person name="Grigoriev I.V."/>
            <person name="Debuchy R."/>
            <person name="Gladieux P."/>
            <person name="Hiltunen Thoren M."/>
            <person name="Johannesson H."/>
        </authorList>
    </citation>
    <scope>NUCLEOTIDE SEQUENCE [LARGE SCALE GENOMIC DNA]</scope>
    <source>
        <strain evidence="3">CBS 340.73</strain>
    </source>
</reference>
<evidence type="ECO:0000256" key="1">
    <source>
        <dbReference type="SAM" id="MobiDB-lite"/>
    </source>
</evidence>
<proteinExistence type="predicted"/>
<feature type="compositionally biased region" description="Basic and acidic residues" evidence="1">
    <location>
        <begin position="236"/>
        <end position="256"/>
    </location>
</feature>
<dbReference type="EMBL" id="MU853761">
    <property type="protein sequence ID" value="KAK3944054.1"/>
    <property type="molecule type" value="Genomic_DNA"/>
</dbReference>
<evidence type="ECO:0000313" key="3">
    <source>
        <dbReference type="Proteomes" id="UP001303473"/>
    </source>
</evidence>
<organism evidence="2 3">
    <name type="scientific">Diplogelasinospora grovesii</name>
    <dbReference type="NCBI Taxonomy" id="303347"/>
    <lineage>
        <taxon>Eukaryota</taxon>
        <taxon>Fungi</taxon>
        <taxon>Dikarya</taxon>
        <taxon>Ascomycota</taxon>
        <taxon>Pezizomycotina</taxon>
        <taxon>Sordariomycetes</taxon>
        <taxon>Sordariomycetidae</taxon>
        <taxon>Sordariales</taxon>
        <taxon>Diplogelasinosporaceae</taxon>
        <taxon>Diplogelasinospora</taxon>
    </lineage>
</organism>
<keyword evidence="3" id="KW-1185">Reference proteome</keyword>
<gene>
    <name evidence="2" type="ORF">QBC46DRAFT_6204</name>
</gene>
<feature type="compositionally biased region" description="Basic and acidic residues" evidence="1">
    <location>
        <begin position="271"/>
        <end position="280"/>
    </location>
</feature>
<protein>
    <submittedName>
        <fullName evidence="2">Uncharacterized protein</fullName>
    </submittedName>
</protein>
<feature type="compositionally biased region" description="Low complexity" evidence="1">
    <location>
        <begin position="639"/>
        <end position="649"/>
    </location>
</feature>
<dbReference type="Proteomes" id="UP001303473">
    <property type="component" value="Unassembled WGS sequence"/>
</dbReference>
<feature type="compositionally biased region" description="Polar residues" evidence="1">
    <location>
        <begin position="694"/>
        <end position="707"/>
    </location>
</feature>
<feature type="compositionally biased region" description="Polar residues" evidence="1">
    <location>
        <begin position="303"/>
        <end position="314"/>
    </location>
</feature>